<dbReference type="GO" id="GO:0030091">
    <property type="term" value="P:protein repair"/>
    <property type="evidence" value="ECO:0007669"/>
    <property type="project" value="InterPro"/>
</dbReference>
<dbReference type="EC" id="1.8.4.12" evidence="3"/>
<reference evidence="10 11" key="1">
    <citation type="journal article" date="2008" name="BMC Genomics">
        <title>The missing link: Bordetella petrii is endowed with both the metabolic versatility of environmental bacteria and virulence traits of pathogenic Bordetellae.</title>
        <authorList>
            <person name="Gross R."/>
            <person name="Guzman C.A."/>
            <person name="Sebaihia M."/>
            <person name="Martins Dos Santos V.A."/>
            <person name="Pieper D.H."/>
            <person name="Koebnik R."/>
            <person name="Lechner M."/>
            <person name="Bartels D."/>
            <person name="Buhrmester J."/>
            <person name="Choudhuri J.V."/>
            <person name="Ebensen T."/>
            <person name="Gaigalat L."/>
            <person name="Herrmann S."/>
            <person name="Khachane A.N."/>
            <person name="Larisch C."/>
            <person name="Link S."/>
            <person name="Linke B."/>
            <person name="Meyer F."/>
            <person name="Mormann S."/>
            <person name="Nakunst D."/>
            <person name="Rueckert C."/>
            <person name="Schneiker-Bekel S."/>
            <person name="Schulze K."/>
            <person name="Vorhoelter F.J."/>
            <person name="Yevsa T."/>
            <person name="Engle J.T."/>
            <person name="Goldman W.E."/>
            <person name="Puehler A."/>
            <person name="Goebel U.B."/>
            <person name="Goesmann A."/>
            <person name="Bloecker H."/>
            <person name="Kaiser O."/>
            <person name="Martinez-Arias R."/>
        </authorList>
    </citation>
    <scope>NUCLEOTIDE SEQUENCE [LARGE SCALE GENOMIC DNA]</scope>
    <source>
        <strain evidence="11">ATCC BAA-461 / DSM 12804 / CCUG 43448 / CIP 107267 / Se-1111R</strain>
    </source>
</reference>
<dbReference type="InterPro" id="IPR011057">
    <property type="entry name" value="Mss4-like_sf"/>
</dbReference>
<evidence type="ECO:0000256" key="7">
    <source>
        <dbReference type="ARBA" id="ARBA00048488"/>
    </source>
</evidence>
<dbReference type="PROSITE" id="PS51318">
    <property type="entry name" value="TAT"/>
    <property type="match status" value="1"/>
</dbReference>
<protein>
    <recommendedName>
        <fullName evidence="3">peptide-methionine (R)-S-oxide reductase</fullName>
        <ecNumber evidence="3">1.8.4.12</ecNumber>
    </recommendedName>
</protein>
<comment type="catalytic activity">
    <reaction evidence="7">
        <text>L-methionyl-[protein] + [thioredoxin]-disulfide + H2O = L-methionyl-(R)-S-oxide-[protein] + [thioredoxin]-dithiol</text>
        <dbReference type="Rhea" id="RHEA:24164"/>
        <dbReference type="Rhea" id="RHEA-COMP:10698"/>
        <dbReference type="Rhea" id="RHEA-COMP:10700"/>
        <dbReference type="Rhea" id="RHEA-COMP:12313"/>
        <dbReference type="Rhea" id="RHEA-COMP:12314"/>
        <dbReference type="ChEBI" id="CHEBI:15377"/>
        <dbReference type="ChEBI" id="CHEBI:16044"/>
        <dbReference type="ChEBI" id="CHEBI:29950"/>
        <dbReference type="ChEBI" id="CHEBI:45764"/>
        <dbReference type="ChEBI" id="CHEBI:50058"/>
        <dbReference type="EC" id="1.8.4.12"/>
    </reaction>
</comment>
<dbReference type="SUPFAM" id="SSF51316">
    <property type="entry name" value="Mss4-like"/>
    <property type="match status" value="1"/>
</dbReference>
<dbReference type="eggNOG" id="COG0229">
    <property type="taxonomic scope" value="Bacteria"/>
</dbReference>
<evidence type="ECO:0000256" key="5">
    <source>
        <dbReference type="ARBA" id="ARBA00022833"/>
    </source>
</evidence>
<comment type="similarity">
    <text evidence="2">Belongs to the MsrB Met sulfoxide reductase family.</text>
</comment>
<evidence type="ECO:0000256" key="8">
    <source>
        <dbReference type="SAM" id="SignalP"/>
    </source>
</evidence>
<comment type="cofactor">
    <cofactor evidence="1">
        <name>Zn(2+)</name>
        <dbReference type="ChEBI" id="CHEBI:29105"/>
    </cofactor>
</comment>
<dbReference type="STRING" id="94624.Bpet2470"/>
<dbReference type="GO" id="GO:0033743">
    <property type="term" value="F:peptide-methionine (R)-S-oxide reductase activity"/>
    <property type="evidence" value="ECO:0007669"/>
    <property type="project" value="UniProtKB-EC"/>
</dbReference>
<keyword evidence="11" id="KW-1185">Reference proteome</keyword>
<keyword evidence="8" id="KW-0732">Signal</keyword>
<dbReference type="InterPro" id="IPR006311">
    <property type="entry name" value="TAT_signal"/>
</dbReference>
<feature type="chain" id="PRO_5002739651" description="peptide-methionine (R)-S-oxide reductase" evidence="8">
    <location>
        <begin position="26"/>
        <end position="167"/>
    </location>
</feature>
<keyword evidence="5" id="KW-0862">Zinc</keyword>
<evidence type="ECO:0000256" key="4">
    <source>
        <dbReference type="ARBA" id="ARBA00022723"/>
    </source>
</evidence>
<dbReference type="Proteomes" id="UP000001225">
    <property type="component" value="Chromosome"/>
</dbReference>
<name>A9INA8_BORPD</name>
<sequence>MKTTRRLFLAVGGGGLLAGMLGALAGPGGQARAAQETYAVMHSDAEWRTLLTPAQYAVLRQADTERPYSSPLDHEHRDGTYACAGCAQPLFSSQTKFDSGTGWPSFWQPLPHAVGTTRDRSFGMVRTAVHCSRCGGHLGHVFDDGPRPTGLRYCMNGVALAFSPAAS</sequence>
<evidence type="ECO:0000259" key="9">
    <source>
        <dbReference type="PROSITE" id="PS51790"/>
    </source>
</evidence>
<accession>A9INA8</accession>
<dbReference type="InterPro" id="IPR028427">
    <property type="entry name" value="Met_Sox_Rdtase_MsrB"/>
</dbReference>
<evidence type="ECO:0000256" key="1">
    <source>
        <dbReference type="ARBA" id="ARBA00001947"/>
    </source>
</evidence>
<feature type="signal peptide" evidence="8">
    <location>
        <begin position="1"/>
        <end position="25"/>
    </location>
</feature>
<keyword evidence="4" id="KW-0479">Metal-binding</keyword>
<evidence type="ECO:0000256" key="3">
    <source>
        <dbReference type="ARBA" id="ARBA00012499"/>
    </source>
</evidence>
<keyword evidence="6 10" id="KW-0560">Oxidoreductase</keyword>
<dbReference type="AlphaFoldDB" id="A9INA8"/>
<evidence type="ECO:0000313" key="10">
    <source>
        <dbReference type="EMBL" id="CAP42812.1"/>
    </source>
</evidence>
<dbReference type="GO" id="GO:0006979">
    <property type="term" value="P:response to oxidative stress"/>
    <property type="evidence" value="ECO:0007669"/>
    <property type="project" value="InterPro"/>
</dbReference>
<dbReference type="FunFam" id="2.170.150.20:FF:000001">
    <property type="entry name" value="Peptide methionine sulfoxide reductase MsrB"/>
    <property type="match status" value="1"/>
</dbReference>
<dbReference type="PANTHER" id="PTHR10173:SF57">
    <property type="entry name" value="PEPTIDE-METHIONINE (R)-S-OXIDE REDUCTASE"/>
    <property type="match status" value="1"/>
</dbReference>
<dbReference type="KEGG" id="bpt:Bpet2470"/>
<evidence type="ECO:0000256" key="6">
    <source>
        <dbReference type="ARBA" id="ARBA00023002"/>
    </source>
</evidence>
<dbReference type="Gene3D" id="2.170.150.20">
    <property type="entry name" value="Peptide methionine sulfoxide reductase"/>
    <property type="match status" value="1"/>
</dbReference>
<dbReference type="NCBIfam" id="TIGR00357">
    <property type="entry name" value="peptide-methionine (R)-S-oxide reductase MsrB"/>
    <property type="match status" value="1"/>
</dbReference>
<dbReference type="GO" id="GO:0005737">
    <property type="term" value="C:cytoplasm"/>
    <property type="evidence" value="ECO:0007669"/>
    <property type="project" value="TreeGrafter"/>
</dbReference>
<dbReference type="PROSITE" id="PS51790">
    <property type="entry name" value="MSRB"/>
    <property type="match status" value="1"/>
</dbReference>
<proteinExistence type="inferred from homology"/>
<dbReference type="InterPro" id="IPR002579">
    <property type="entry name" value="Met_Sox_Rdtase_MsrB_dom"/>
</dbReference>
<gene>
    <name evidence="10" type="primary">msrB3</name>
    <name evidence="10" type="ordered locus">Bpet2470</name>
</gene>
<evidence type="ECO:0000313" key="11">
    <source>
        <dbReference type="Proteomes" id="UP000001225"/>
    </source>
</evidence>
<dbReference type="PANTHER" id="PTHR10173">
    <property type="entry name" value="METHIONINE SULFOXIDE REDUCTASE"/>
    <property type="match status" value="1"/>
</dbReference>
<feature type="domain" description="MsrB" evidence="9">
    <location>
        <begin position="44"/>
        <end position="165"/>
    </location>
</feature>
<dbReference type="Pfam" id="PF01641">
    <property type="entry name" value="SelR"/>
    <property type="match status" value="1"/>
</dbReference>
<organism evidence="10 11">
    <name type="scientific">Bordetella petrii (strain ATCC BAA-461 / DSM 12804 / CCUG 43448 / CIP 107267 / Se-1111R)</name>
    <dbReference type="NCBI Taxonomy" id="340100"/>
    <lineage>
        <taxon>Bacteria</taxon>
        <taxon>Pseudomonadati</taxon>
        <taxon>Pseudomonadota</taxon>
        <taxon>Betaproteobacteria</taxon>
        <taxon>Burkholderiales</taxon>
        <taxon>Alcaligenaceae</taxon>
        <taxon>Bordetella</taxon>
    </lineage>
</organism>
<dbReference type="EMBL" id="AM902716">
    <property type="protein sequence ID" value="CAP42812.1"/>
    <property type="molecule type" value="Genomic_DNA"/>
</dbReference>
<dbReference type="GO" id="GO:0046872">
    <property type="term" value="F:metal ion binding"/>
    <property type="evidence" value="ECO:0007669"/>
    <property type="project" value="UniProtKB-KW"/>
</dbReference>
<evidence type="ECO:0000256" key="2">
    <source>
        <dbReference type="ARBA" id="ARBA00007174"/>
    </source>
</evidence>